<evidence type="ECO:0000313" key="3">
    <source>
        <dbReference type="Proteomes" id="UP001283361"/>
    </source>
</evidence>
<feature type="compositionally biased region" description="Basic and acidic residues" evidence="1">
    <location>
        <begin position="8"/>
        <end position="17"/>
    </location>
</feature>
<accession>A0AAE0YEC1</accession>
<dbReference type="AlphaFoldDB" id="A0AAE0YEC1"/>
<protein>
    <submittedName>
        <fullName evidence="2">Uncharacterized protein</fullName>
    </submittedName>
</protein>
<dbReference type="EMBL" id="JAWDGP010006349">
    <property type="protein sequence ID" value="KAK3742515.1"/>
    <property type="molecule type" value="Genomic_DNA"/>
</dbReference>
<evidence type="ECO:0000313" key="2">
    <source>
        <dbReference type="EMBL" id="KAK3742515.1"/>
    </source>
</evidence>
<sequence>MLQLTAGHHPEIHDRPSDITGISTGDLRRPGHKLVGEAGSEVGRCDRVRNWSVRQGRKLIGETGSEVGRVRSWSVRQEQKLVGETGSQVGRLDRVRSWSVRQEQKLVGETGTEVGRVRSWSVRQEQKLVGETGSQVGRLDRVRSWSVTQGQKLVGETGSQVGRLDRVRSWSVREEQKLVGETGSQVGRKVVGKNSSSHLVKTTQPCLHVVHDDAKLGFRLSVRLKLCWKDPDLCRKQSGSQPIFRRRLGKRFGLRMALRENSGFLSVLDPA</sequence>
<gene>
    <name evidence="2" type="ORF">RRG08_060017</name>
</gene>
<organism evidence="2 3">
    <name type="scientific">Elysia crispata</name>
    <name type="common">lettuce slug</name>
    <dbReference type="NCBI Taxonomy" id="231223"/>
    <lineage>
        <taxon>Eukaryota</taxon>
        <taxon>Metazoa</taxon>
        <taxon>Spiralia</taxon>
        <taxon>Lophotrochozoa</taxon>
        <taxon>Mollusca</taxon>
        <taxon>Gastropoda</taxon>
        <taxon>Heterobranchia</taxon>
        <taxon>Euthyneura</taxon>
        <taxon>Panpulmonata</taxon>
        <taxon>Sacoglossa</taxon>
        <taxon>Placobranchoidea</taxon>
        <taxon>Plakobranchidae</taxon>
        <taxon>Elysia</taxon>
    </lineage>
</organism>
<dbReference type="Proteomes" id="UP001283361">
    <property type="component" value="Unassembled WGS sequence"/>
</dbReference>
<keyword evidence="3" id="KW-1185">Reference proteome</keyword>
<evidence type="ECO:0000256" key="1">
    <source>
        <dbReference type="SAM" id="MobiDB-lite"/>
    </source>
</evidence>
<feature type="region of interest" description="Disordered" evidence="1">
    <location>
        <begin position="1"/>
        <end position="29"/>
    </location>
</feature>
<comment type="caution">
    <text evidence="2">The sequence shown here is derived from an EMBL/GenBank/DDBJ whole genome shotgun (WGS) entry which is preliminary data.</text>
</comment>
<reference evidence="2" key="1">
    <citation type="journal article" date="2023" name="G3 (Bethesda)">
        <title>A reference genome for the long-term kleptoplast-retaining sea slug Elysia crispata morphotype clarki.</title>
        <authorList>
            <person name="Eastman K.E."/>
            <person name="Pendleton A.L."/>
            <person name="Shaikh M.A."/>
            <person name="Suttiyut T."/>
            <person name="Ogas R."/>
            <person name="Tomko P."/>
            <person name="Gavelis G."/>
            <person name="Widhalm J.R."/>
            <person name="Wisecaver J.H."/>
        </authorList>
    </citation>
    <scope>NUCLEOTIDE SEQUENCE</scope>
    <source>
        <strain evidence="2">ECLA1</strain>
    </source>
</reference>
<name>A0AAE0YEC1_9GAST</name>
<proteinExistence type="predicted"/>